<dbReference type="RefSeq" id="WP_168056245.1">
    <property type="nucleotide sequence ID" value="NZ_JAAOZT010000009.1"/>
</dbReference>
<dbReference type="InterPro" id="IPR036709">
    <property type="entry name" value="Autotransporte_beta_dom_sf"/>
</dbReference>
<evidence type="ECO:0000259" key="1">
    <source>
        <dbReference type="PROSITE" id="PS51208"/>
    </source>
</evidence>
<evidence type="ECO:0000313" key="2">
    <source>
        <dbReference type="EMBL" id="MBB5199883.1"/>
    </source>
</evidence>
<dbReference type="Gene3D" id="2.40.128.130">
    <property type="entry name" value="Autotransporter beta-domain"/>
    <property type="match status" value="1"/>
</dbReference>
<protein>
    <submittedName>
        <fullName evidence="2">Uncharacterized protein with beta-barrel porin domain</fullName>
    </submittedName>
</protein>
<accession>A0A840RQ92</accession>
<dbReference type="SUPFAM" id="SSF103515">
    <property type="entry name" value="Autotransporter"/>
    <property type="match status" value="1"/>
</dbReference>
<dbReference type="EMBL" id="JACHHQ010000003">
    <property type="protein sequence ID" value="MBB5199883.1"/>
    <property type="molecule type" value="Genomic_DNA"/>
</dbReference>
<reference evidence="2 3" key="1">
    <citation type="submission" date="2020-08" db="EMBL/GenBank/DDBJ databases">
        <title>Genomic Encyclopedia of Type Strains, Phase IV (KMG-IV): sequencing the most valuable type-strain genomes for metagenomic binning, comparative biology and taxonomic classification.</title>
        <authorList>
            <person name="Goeker M."/>
        </authorList>
    </citation>
    <scope>NUCLEOTIDE SEQUENCE [LARGE SCALE GENOMIC DNA]</scope>
    <source>
        <strain evidence="2 3">DSM 23240</strain>
    </source>
</reference>
<dbReference type="PROSITE" id="PS51208">
    <property type="entry name" value="AUTOTRANSPORTER"/>
    <property type="match status" value="1"/>
</dbReference>
<comment type="caution">
    <text evidence="2">The sequence shown here is derived from an EMBL/GenBank/DDBJ whole genome shotgun (WGS) entry which is preliminary data.</text>
</comment>
<dbReference type="InterPro" id="IPR005546">
    <property type="entry name" value="Autotransporte_beta"/>
</dbReference>
<name>A0A840RQ92_9BURK</name>
<organism evidence="2 3">
    <name type="scientific">Glaciimonas immobilis</name>
    <dbReference type="NCBI Taxonomy" id="728004"/>
    <lineage>
        <taxon>Bacteria</taxon>
        <taxon>Pseudomonadati</taxon>
        <taxon>Pseudomonadota</taxon>
        <taxon>Betaproteobacteria</taxon>
        <taxon>Burkholderiales</taxon>
        <taxon>Oxalobacteraceae</taxon>
        <taxon>Glaciimonas</taxon>
    </lineage>
</organism>
<dbReference type="Pfam" id="PF03797">
    <property type="entry name" value="Autotransporter"/>
    <property type="match status" value="1"/>
</dbReference>
<evidence type="ECO:0000313" key="3">
    <source>
        <dbReference type="Proteomes" id="UP000571084"/>
    </source>
</evidence>
<gene>
    <name evidence="2" type="ORF">HNR39_001715</name>
</gene>
<dbReference type="SMART" id="SM00869">
    <property type="entry name" value="Autotransporter"/>
    <property type="match status" value="1"/>
</dbReference>
<sequence length="674" mass="69333">MAREAVALPGVVGTEGILNGVDTSGAGTLSVGTQNINTNNDLGGAITSSAADTGIVKFSGSSTVSGFTGTVGSEFLRIDAGATGNVVNFNGSVFSRTFNVTGTGIVNFNGDVRAAPLFAADGFINLGVGRTLTGAITTSAANTGTLTLNSGSNVVGAIGGASGIKQINVIGGNASITGAVQTLGINLGANTLSITGQLTTNAGGTISTTLASDSVYGKVITDNSQVNAAGITVTPTVTGVLTKGTNFKIISAPAGTIAAPVFVVNNNPRYQFSGVPTTTGDVNLLLTATPLAAFAVNSGAVSVSPILDTNAAGGTDLLAVQNAIAILADAKSINNALAQLAPGTANLAAPLAAAQTAQIFEDLWMARMDQIQNVCSTDFRPVETSLQKCRRPDQQGSWWGKGFASAGSQDNLGNTTGYGVRAYGAMLAYDLPLNDQTRVGFGGGYANTTVDGNNSTGRTKIDSYQLTAYLDHVVGPVFVQGSLMVGVNKYDGSRPIGFSGINRTATADFYGQQYTALIATGKHFVFNQTVITPIASVELSHIAVASYQESGAGDVNLHINSQNYTFVQSGLGVKAEQVMQSGSRTFSPEVHVKWLHDFNATTMHQDAAFTGGGGVFSANGVKQDRDLFNVGAGITLLTCNCDHEAWTVKGLYDYKWNHSNYSANQISLIANLKF</sequence>
<dbReference type="Proteomes" id="UP000571084">
    <property type="component" value="Unassembled WGS sequence"/>
</dbReference>
<proteinExistence type="predicted"/>
<dbReference type="AlphaFoldDB" id="A0A840RQ92"/>
<keyword evidence="3" id="KW-1185">Reference proteome</keyword>
<feature type="domain" description="Autotransporter" evidence="1">
    <location>
        <begin position="391"/>
        <end position="674"/>
    </location>
</feature>